<protein>
    <submittedName>
        <fullName evidence="1">Uncharacterized protein</fullName>
    </submittedName>
</protein>
<dbReference type="Proteomes" id="UP000315783">
    <property type="component" value="Unassembled WGS sequence"/>
</dbReference>
<keyword evidence="2" id="KW-1185">Reference proteome</keyword>
<gene>
    <name evidence="1" type="ORF">IF1G_11339</name>
</gene>
<accession>A0A545UKK6</accession>
<dbReference type="EMBL" id="SPUK01000046">
    <property type="protein sequence ID" value="TQV89998.1"/>
    <property type="molecule type" value="Genomic_DNA"/>
</dbReference>
<reference evidence="1 2" key="1">
    <citation type="journal article" date="2019" name="Appl. Microbiol. Biotechnol.">
        <title>Genome sequence of Isaria javanica and comparative genome analysis insights into family S53 peptidase evolution in fungal entomopathogens.</title>
        <authorList>
            <person name="Lin R."/>
            <person name="Zhang X."/>
            <person name="Xin B."/>
            <person name="Zou M."/>
            <person name="Gao Y."/>
            <person name="Qin F."/>
            <person name="Hu Q."/>
            <person name="Xie B."/>
            <person name="Cheng X."/>
        </authorList>
    </citation>
    <scope>NUCLEOTIDE SEQUENCE [LARGE SCALE GENOMIC DNA]</scope>
    <source>
        <strain evidence="1 2">IJ1G</strain>
    </source>
</reference>
<evidence type="ECO:0000313" key="1">
    <source>
        <dbReference type="EMBL" id="TQV89998.1"/>
    </source>
</evidence>
<proteinExistence type="predicted"/>
<sequence length="207" mass="23068">MLQCIEPGNFQKFVIEKVLAAGQVLYMVGRMTLDAVKTGLSRVLAGYPYHGEADRWENNIGAALAYQTEISHCRLEIGNSAYAIPIDTNGVVFPPGLVPPRSSQPRYRPRTPRLIYLRHPILSIHLLLLPDISPTRPGTPTSLPLILPLQGMAYCTILTLTVAITTKRHSLPCTTTIATRNLNRSRRRRLIHRPSHNTLLIPPEIPS</sequence>
<dbReference type="AlphaFoldDB" id="A0A545UKK6"/>
<organism evidence="1 2">
    <name type="scientific">Cordyceps javanica</name>
    <dbReference type="NCBI Taxonomy" id="43265"/>
    <lineage>
        <taxon>Eukaryota</taxon>
        <taxon>Fungi</taxon>
        <taxon>Dikarya</taxon>
        <taxon>Ascomycota</taxon>
        <taxon>Pezizomycotina</taxon>
        <taxon>Sordariomycetes</taxon>
        <taxon>Hypocreomycetidae</taxon>
        <taxon>Hypocreales</taxon>
        <taxon>Cordycipitaceae</taxon>
        <taxon>Cordyceps</taxon>
    </lineage>
</organism>
<evidence type="ECO:0000313" key="2">
    <source>
        <dbReference type="Proteomes" id="UP000315783"/>
    </source>
</evidence>
<name>A0A545UKK6_9HYPO</name>
<comment type="caution">
    <text evidence="1">The sequence shown here is derived from an EMBL/GenBank/DDBJ whole genome shotgun (WGS) entry which is preliminary data.</text>
</comment>